<evidence type="ECO:0000313" key="3">
    <source>
        <dbReference type="EMBL" id="QHI13348.1"/>
    </source>
</evidence>
<feature type="compositionally biased region" description="Low complexity" evidence="1">
    <location>
        <begin position="34"/>
        <end position="49"/>
    </location>
</feature>
<name>A0A1L6KMP6_ACIHA</name>
<dbReference type="OrthoDB" id="6713523at2"/>
<feature type="compositionally biased region" description="Low complexity" evidence="1">
    <location>
        <begin position="141"/>
        <end position="154"/>
    </location>
</feature>
<feature type="compositionally biased region" description="Polar residues" evidence="1">
    <location>
        <begin position="92"/>
        <end position="104"/>
    </location>
</feature>
<dbReference type="EMBL" id="WTTO01000022">
    <property type="protein sequence ID" value="NAR73629.1"/>
    <property type="molecule type" value="Genomic_DNA"/>
</dbReference>
<reference evidence="3 5" key="1">
    <citation type="submission" date="2018-08" db="EMBL/GenBank/DDBJ databases">
        <title>Analysis of the genomic diversity of Mexican Acinetobacter haemolyticus clinical isolates.</title>
        <authorList>
            <person name="Castro-Jaimes S."/>
            <person name="Cevallos M.A."/>
        </authorList>
    </citation>
    <scope>NUCLEOTIDE SEQUENCE [LARGE SCALE GENOMIC DNA]</scope>
    <source>
        <strain evidence="3 5">AN43</strain>
    </source>
</reference>
<evidence type="ECO:0000313" key="2">
    <source>
        <dbReference type="EMBL" id="NAR73629.1"/>
    </source>
</evidence>
<dbReference type="KEGG" id="ahl:AHTJS_08290"/>
<accession>A0A1L6KMP6</accession>
<gene>
    <name evidence="3" type="ORF">AhaeAN43_08120</name>
    <name evidence="2" type="ORF">GPS52_08970</name>
</gene>
<evidence type="ECO:0000313" key="5">
    <source>
        <dbReference type="Proteomes" id="UP000463868"/>
    </source>
</evidence>
<dbReference type="RefSeq" id="WP_005080572.1">
    <property type="nucleotide sequence ID" value="NZ_BBSE01000055.1"/>
</dbReference>
<protein>
    <submittedName>
        <fullName evidence="2">Internalin</fullName>
    </submittedName>
</protein>
<organism evidence="2 4">
    <name type="scientific">Acinetobacter haemolyticus</name>
    <dbReference type="NCBI Taxonomy" id="29430"/>
    <lineage>
        <taxon>Bacteria</taxon>
        <taxon>Pseudomonadati</taxon>
        <taxon>Pseudomonadota</taxon>
        <taxon>Gammaproteobacteria</taxon>
        <taxon>Moraxellales</taxon>
        <taxon>Moraxellaceae</taxon>
        <taxon>Acinetobacter</taxon>
    </lineage>
</organism>
<dbReference type="AlphaFoldDB" id="A0A1L6KMP6"/>
<dbReference type="EMBL" id="CP031976">
    <property type="protein sequence ID" value="QHI13348.1"/>
    <property type="molecule type" value="Genomic_DNA"/>
</dbReference>
<dbReference type="PROSITE" id="PS51257">
    <property type="entry name" value="PROKAR_LIPOPROTEIN"/>
    <property type="match status" value="1"/>
</dbReference>
<reference evidence="2 4" key="2">
    <citation type="submission" date="2019-12" db="EMBL/GenBank/DDBJ databases">
        <title>Acinetobacter haemolyticus comparative genomics.</title>
        <authorList>
            <person name="Castro-Jaimes S."/>
            <person name="Bello-Lopez E."/>
            <person name="Velazquez-Acosta C."/>
            <person name="Volkow-Fernandez P."/>
            <person name="Lozano-Zarain P."/>
            <person name="Castillo Ramirez S."/>
            <person name="Cevallos M.A."/>
        </authorList>
    </citation>
    <scope>NUCLEOTIDE SEQUENCE [LARGE SCALE GENOMIC DNA]</scope>
    <source>
        <strain evidence="2 4">AN10</strain>
    </source>
</reference>
<dbReference type="Proteomes" id="UP000451048">
    <property type="component" value="Unassembled WGS sequence"/>
</dbReference>
<feature type="region of interest" description="Disordered" evidence="1">
    <location>
        <begin position="25"/>
        <end position="154"/>
    </location>
</feature>
<feature type="compositionally biased region" description="Basic and acidic residues" evidence="1">
    <location>
        <begin position="74"/>
        <end position="91"/>
    </location>
</feature>
<evidence type="ECO:0000256" key="1">
    <source>
        <dbReference type="SAM" id="MobiDB-lite"/>
    </source>
</evidence>
<proteinExistence type="predicted"/>
<dbReference type="STRING" id="29430.AHTJS_08290"/>
<evidence type="ECO:0000313" key="4">
    <source>
        <dbReference type="Proteomes" id="UP000451048"/>
    </source>
</evidence>
<sequence length="154" mass="16638">MANKKLLICAAIATGLLLTACVKKEEPKNEEQQSEQSTETQITEQQPESVETNQQFETLESVDTEEAPAPSVETMREETENTTTEIRRETRPAQSQSNSTPTETSRTESARPAQTEPSAPRTEQPKAPKPSGPSQSEEDAVAAAIAAATPALNN</sequence>
<dbReference type="Proteomes" id="UP000463868">
    <property type="component" value="Chromosome"/>
</dbReference>